<dbReference type="SMART" id="SM00248">
    <property type="entry name" value="ANK"/>
    <property type="match status" value="2"/>
</dbReference>
<evidence type="ECO:0000256" key="4">
    <source>
        <dbReference type="SAM" id="SignalP"/>
    </source>
</evidence>
<organism evidence="5">
    <name type="scientific">Amphora coffeiformis</name>
    <dbReference type="NCBI Taxonomy" id="265554"/>
    <lineage>
        <taxon>Eukaryota</taxon>
        <taxon>Sar</taxon>
        <taxon>Stramenopiles</taxon>
        <taxon>Ochrophyta</taxon>
        <taxon>Bacillariophyta</taxon>
        <taxon>Bacillariophyceae</taxon>
        <taxon>Bacillariophycidae</taxon>
        <taxon>Thalassiophysales</taxon>
        <taxon>Catenulaceae</taxon>
        <taxon>Amphora</taxon>
    </lineage>
</organism>
<gene>
    <name evidence="5" type="ORF">ACOF00016_LOCUS17739</name>
</gene>
<proteinExistence type="predicted"/>
<dbReference type="InterPro" id="IPR036770">
    <property type="entry name" value="Ankyrin_rpt-contain_sf"/>
</dbReference>
<dbReference type="PANTHER" id="PTHR24171">
    <property type="entry name" value="ANKYRIN REPEAT DOMAIN-CONTAINING PROTEIN 39-RELATED"/>
    <property type="match status" value="1"/>
</dbReference>
<dbReference type="SUPFAM" id="SSF48403">
    <property type="entry name" value="Ankyrin repeat"/>
    <property type="match status" value="1"/>
</dbReference>
<evidence type="ECO:0008006" key="6">
    <source>
        <dbReference type="Google" id="ProtNLM"/>
    </source>
</evidence>
<dbReference type="InterPro" id="IPR002110">
    <property type="entry name" value="Ankyrin_rpt"/>
</dbReference>
<keyword evidence="1" id="KW-0677">Repeat</keyword>
<reference evidence="5" key="1">
    <citation type="submission" date="2021-01" db="EMBL/GenBank/DDBJ databases">
        <authorList>
            <person name="Corre E."/>
            <person name="Pelletier E."/>
            <person name="Niang G."/>
            <person name="Scheremetjew M."/>
            <person name="Finn R."/>
            <person name="Kale V."/>
            <person name="Holt S."/>
            <person name="Cochrane G."/>
            <person name="Meng A."/>
            <person name="Brown T."/>
            <person name="Cohen L."/>
        </authorList>
    </citation>
    <scope>NUCLEOTIDE SEQUENCE</scope>
    <source>
        <strain evidence="5">CCMP127</strain>
    </source>
</reference>
<evidence type="ECO:0000256" key="1">
    <source>
        <dbReference type="ARBA" id="ARBA00022737"/>
    </source>
</evidence>
<accession>A0A7S3LEE4</accession>
<dbReference type="PANTHER" id="PTHR24171:SF8">
    <property type="entry name" value="BRCA1-ASSOCIATED RING DOMAIN PROTEIN 1"/>
    <property type="match status" value="1"/>
</dbReference>
<sequence>MRRSALLTHFLALLICFTIISGEQEESVEYGIDVSFPMHHARVSENYPWLPHNVDPLHNPVPAEYKDMPIQPLGNRQALYEHFMQGCVDYHGEKGKRCLRFEKERIDMSNSQPQSMVNYTQNGFKKIRCPNSVFQPLKDFWEKNRHRGTPEEWAAGRIHVNYWDNPTIMVSVEDTKLEGGGSKFKKRIWQAARDTISDWTGQQLVECSMYGIRIYQEGAILSTHVDRLPLVSSAIINVDQDVDEPWPLEVIGHDGKAYNVTMEPGDMVLYESHSILHGRPFPLKGRFMANIFVHFEAIGPVDGQVLMTGDLPPYIRPGSPEEPIWRKANPGGHKVPKKHISRGSTLAHHHAIKRDYHELRRVLDKHGHLVHVRDANGWTPLHEAVRTGDVPILQLVLDHGADVNTRTGKTGNGESALELAHEYHTAESEVVRLLKERGAKSRSEL</sequence>
<evidence type="ECO:0000313" key="5">
    <source>
        <dbReference type="EMBL" id="CAE0421090.1"/>
    </source>
</evidence>
<dbReference type="Gene3D" id="1.25.40.20">
    <property type="entry name" value="Ankyrin repeat-containing domain"/>
    <property type="match status" value="1"/>
</dbReference>
<keyword evidence="2 3" id="KW-0040">ANK repeat</keyword>
<feature type="repeat" description="ANK" evidence="3">
    <location>
        <begin position="376"/>
        <end position="408"/>
    </location>
</feature>
<dbReference type="AlphaFoldDB" id="A0A7S3LEE4"/>
<evidence type="ECO:0000256" key="3">
    <source>
        <dbReference type="PROSITE-ProRule" id="PRU00023"/>
    </source>
</evidence>
<dbReference type="GO" id="GO:0085020">
    <property type="term" value="P:protein K6-linked ubiquitination"/>
    <property type="evidence" value="ECO:0007669"/>
    <property type="project" value="TreeGrafter"/>
</dbReference>
<name>A0A7S3LEE4_9STRA</name>
<protein>
    <recommendedName>
        <fullName evidence="6">Fe2OG dioxygenase domain-containing protein</fullName>
    </recommendedName>
</protein>
<keyword evidence="4" id="KW-0732">Signal</keyword>
<feature type="chain" id="PRO_5031388481" description="Fe2OG dioxygenase domain-containing protein" evidence="4">
    <location>
        <begin position="23"/>
        <end position="445"/>
    </location>
</feature>
<dbReference type="EMBL" id="HBIM01023968">
    <property type="protein sequence ID" value="CAE0421090.1"/>
    <property type="molecule type" value="Transcribed_RNA"/>
</dbReference>
<dbReference type="PROSITE" id="PS50297">
    <property type="entry name" value="ANK_REP_REGION"/>
    <property type="match status" value="1"/>
</dbReference>
<dbReference type="GO" id="GO:0004842">
    <property type="term" value="F:ubiquitin-protein transferase activity"/>
    <property type="evidence" value="ECO:0007669"/>
    <property type="project" value="TreeGrafter"/>
</dbReference>
<evidence type="ECO:0000256" key="2">
    <source>
        <dbReference type="ARBA" id="ARBA00023043"/>
    </source>
</evidence>
<dbReference type="Pfam" id="PF12796">
    <property type="entry name" value="Ank_2"/>
    <property type="match status" value="1"/>
</dbReference>
<feature type="signal peptide" evidence="4">
    <location>
        <begin position="1"/>
        <end position="22"/>
    </location>
</feature>
<dbReference type="PROSITE" id="PS50088">
    <property type="entry name" value="ANK_REPEAT"/>
    <property type="match status" value="1"/>
</dbReference>